<sequence length="66" mass="7267">MITLDLILPDTRYPIHIGHGLLEQVDLLLPHLPLPKAAIVSNATVARCTCSGCNRRWKRAAWPAPA</sequence>
<dbReference type="AlphaFoldDB" id="A0A3S4HFJ5"/>
<proteinExistence type="predicted"/>
<name>A0A3S4HFJ5_CHRVL</name>
<evidence type="ECO:0000313" key="2">
    <source>
        <dbReference type="Proteomes" id="UP000275777"/>
    </source>
</evidence>
<dbReference type="Proteomes" id="UP000275777">
    <property type="component" value="Chromosome"/>
</dbReference>
<reference evidence="1 2" key="1">
    <citation type="submission" date="2018-12" db="EMBL/GenBank/DDBJ databases">
        <authorList>
            <consortium name="Pathogen Informatics"/>
        </authorList>
    </citation>
    <scope>NUCLEOTIDE SEQUENCE [LARGE SCALE GENOMIC DNA]</scope>
    <source>
        <strain evidence="1 2">NCTC9695</strain>
    </source>
</reference>
<dbReference type="EMBL" id="LR134182">
    <property type="protein sequence ID" value="VEB40750.1"/>
    <property type="molecule type" value="Genomic_DNA"/>
</dbReference>
<evidence type="ECO:0008006" key="3">
    <source>
        <dbReference type="Google" id="ProtNLM"/>
    </source>
</evidence>
<accession>A0A3S4HFJ5</accession>
<organism evidence="1 2">
    <name type="scientific">Chromobacterium violaceum</name>
    <dbReference type="NCBI Taxonomy" id="536"/>
    <lineage>
        <taxon>Bacteria</taxon>
        <taxon>Pseudomonadati</taxon>
        <taxon>Pseudomonadota</taxon>
        <taxon>Betaproteobacteria</taxon>
        <taxon>Neisseriales</taxon>
        <taxon>Chromobacteriaceae</taxon>
        <taxon>Chromobacterium</taxon>
    </lineage>
</organism>
<protein>
    <recommendedName>
        <fullName evidence="3">3-dehydroquinate synthase</fullName>
    </recommendedName>
</protein>
<evidence type="ECO:0000313" key="1">
    <source>
        <dbReference type="EMBL" id="VEB40750.1"/>
    </source>
</evidence>
<gene>
    <name evidence="1" type="ORF">NCTC9695_01152</name>
</gene>